<keyword evidence="1 2" id="KW-0238">DNA-binding</keyword>
<dbReference type="InterPro" id="IPR009057">
    <property type="entry name" value="Homeodomain-like_sf"/>
</dbReference>
<comment type="caution">
    <text evidence="4">The sequence shown here is derived from an EMBL/GenBank/DDBJ whole genome shotgun (WGS) entry which is preliminary data.</text>
</comment>
<dbReference type="PRINTS" id="PR00455">
    <property type="entry name" value="HTHTETR"/>
</dbReference>
<protein>
    <submittedName>
        <fullName evidence="4">TetR/AcrR family transcriptional regulator</fullName>
    </submittedName>
</protein>
<dbReference type="Proteomes" id="UP000266975">
    <property type="component" value="Unassembled WGS sequence"/>
</dbReference>
<reference evidence="4 5" key="1">
    <citation type="submission" date="2018-02" db="EMBL/GenBank/DDBJ databases">
        <title>Corynebacterium alimpuense sp. nov., a marine obligate actinomycete isolated from sediments of Valparaiso bay, Chile.</title>
        <authorList>
            <person name="Claverias F."/>
            <person name="Gonzales-Siles L."/>
            <person name="Salva-Serra F."/>
            <person name="Inganaes E."/>
            <person name="Molin K."/>
            <person name="Cumsille A."/>
            <person name="Undabarrena A."/>
            <person name="Couve E."/>
            <person name="Moore E.R.B."/>
            <person name="Gomila M."/>
            <person name="Camara B."/>
        </authorList>
    </citation>
    <scope>NUCLEOTIDE SEQUENCE [LARGE SCALE GENOMIC DNA]</scope>
    <source>
        <strain evidence="4 5">CCUG 69366</strain>
    </source>
</reference>
<dbReference type="InterPro" id="IPR001647">
    <property type="entry name" value="HTH_TetR"/>
</dbReference>
<keyword evidence="5" id="KW-1185">Reference proteome</keyword>
<organism evidence="4 5">
    <name type="scientific">Corynebacterium alimapuense</name>
    <dbReference type="NCBI Taxonomy" id="1576874"/>
    <lineage>
        <taxon>Bacteria</taxon>
        <taxon>Bacillati</taxon>
        <taxon>Actinomycetota</taxon>
        <taxon>Actinomycetes</taxon>
        <taxon>Mycobacteriales</taxon>
        <taxon>Corynebacteriaceae</taxon>
        <taxon>Corynebacterium</taxon>
    </lineage>
</organism>
<dbReference type="Pfam" id="PF00440">
    <property type="entry name" value="TetR_N"/>
    <property type="match status" value="1"/>
</dbReference>
<dbReference type="AlphaFoldDB" id="A0A3M8K8T5"/>
<evidence type="ECO:0000256" key="2">
    <source>
        <dbReference type="PROSITE-ProRule" id="PRU00335"/>
    </source>
</evidence>
<dbReference type="RefSeq" id="WP_123047690.1">
    <property type="nucleotide sequence ID" value="NZ_PTJO01000003.1"/>
</dbReference>
<proteinExistence type="predicted"/>
<dbReference type="SUPFAM" id="SSF46689">
    <property type="entry name" value="Homeodomain-like"/>
    <property type="match status" value="1"/>
</dbReference>
<name>A0A3M8K8T5_9CORY</name>
<evidence type="ECO:0000259" key="3">
    <source>
        <dbReference type="PROSITE" id="PS50977"/>
    </source>
</evidence>
<evidence type="ECO:0000313" key="5">
    <source>
        <dbReference type="Proteomes" id="UP000266975"/>
    </source>
</evidence>
<dbReference type="Gene3D" id="1.10.357.10">
    <property type="entry name" value="Tetracycline Repressor, domain 2"/>
    <property type="match status" value="1"/>
</dbReference>
<dbReference type="GO" id="GO:0006355">
    <property type="term" value="P:regulation of DNA-templated transcription"/>
    <property type="evidence" value="ECO:0007669"/>
    <property type="project" value="UniProtKB-ARBA"/>
</dbReference>
<evidence type="ECO:0000256" key="1">
    <source>
        <dbReference type="ARBA" id="ARBA00023125"/>
    </source>
</evidence>
<dbReference type="InterPro" id="IPR041474">
    <property type="entry name" value="NicS_C"/>
</dbReference>
<dbReference type="InterPro" id="IPR050109">
    <property type="entry name" value="HTH-type_TetR-like_transc_reg"/>
</dbReference>
<dbReference type="PANTHER" id="PTHR30328">
    <property type="entry name" value="TRANSCRIPTIONAL REPRESSOR"/>
    <property type="match status" value="1"/>
</dbReference>
<evidence type="ECO:0000313" key="4">
    <source>
        <dbReference type="EMBL" id="RNE49643.1"/>
    </source>
</evidence>
<sequence length="249" mass="27469">MSNSVETIGPGGSIQPDEVIDVAIVEFSRHGFDNTKLETIARISGMSKRMIHYHFSDKKGLYLRALNKSLTRLQPSPADMEPETSVPVDGMRKIVKSVFRSIAAHQTELWLILLENTHHHIDPADLSISEDNPAVPLQLDRLLILGQDSGVFRPGISTQDIYMLIASLACYRLAFHDTTERFYEIDMMSEANTAGLERMAVDTTLAFLTSTMSSQGGMSYLALDSTPEIESGSDSVYGIGEEDLSDPIT</sequence>
<dbReference type="PROSITE" id="PS50977">
    <property type="entry name" value="HTH_TETR_2"/>
    <property type="match status" value="1"/>
</dbReference>
<gene>
    <name evidence="4" type="ORF">C5L39_04705</name>
</gene>
<feature type="domain" description="HTH tetR-type" evidence="3">
    <location>
        <begin position="13"/>
        <end position="73"/>
    </location>
</feature>
<dbReference type="InterPro" id="IPR036271">
    <property type="entry name" value="Tet_transcr_reg_TetR-rel_C_sf"/>
</dbReference>
<feature type="DNA-binding region" description="H-T-H motif" evidence="2">
    <location>
        <begin position="36"/>
        <end position="55"/>
    </location>
</feature>
<dbReference type="PANTHER" id="PTHR30328:SF54">
    <property type="entry name" value="HTH-TYPE TRANSCRIPTIONAL REPRESSOR SCO4008"/>
    <property type="match status" value="1"/>
</dbReference>
<dbReference type="EMBL" id="PTJO01000003">
    <property type="protein sequence ID" value="RNE49643.1"/>
    <property type="molecule type" value="Genomic_DNA"/>
</dbReference>
<accession>A0A3M8K8T5</accession>
<dbReference type="GO" id="GO:0003677">
    <property type="term" value="F:DNA binding"/>
    <property type="evidence" value="ECO:0007669"/>
    <property type="project" value="UniProtKB-UniRule"/>
</dbReference>
<dbReference type="Pfam" id="PF17938">
    <property type="entry name" value="TetR_C_29"/>
    <property type="match status" value="1"/>
</dbReference>
<dbReference type="OrthoDB" id="4726108at2"/>
<dbReference type="SUPFAM" id="SSF48498">
    <property type="entry name" value="Tetracyclin repressor-like, C-terminal domain"/>
    <property type="match status" value="1"/>
</dbReference>